<proteinExistence type="inferred from homology"/>
<evidence type="ECO:0000313" key="23">
    <source>
        <dbReference type="Proteomes" id="UP000265691"/>
    </source>
</evidence>
<name>A0A3A1Y0P9_9GAMM</name>
<keyword evidence="10 20" id="KW-0285">Flavoprotein</keyword>
<evidence type="ECO:0000256" key="14">
    <source>
        <dbReference type="ARBA" id="ARBA00022984"/>
    </source>
</evidence>
<evidence type="ECO:0000256" key="7">
    <source>
        <dbReference type="ARBA" id="ARBA00015188"/>
    </source>
</evidence>
<dbReference type="Proteomes" id="UP000265691">
    <property type="component" value="Unassembled WGS sequence"/>
</dbReference>
<dbReference type="GO" id="GO:0071555">
    <property type="term" value="P:cell wall organization"/>
    <property type="evidence" value="ECO:0007669"/>
    <property type="project" value="UniProtKB-KW"/>
</dbReference>
<evidence type="ECO:0000256" key="15">
    <source>
        <dbReference type="ARBA" id="ARBA00023002"/>
    </source>
</evidence>
<keyword evidence="9 20" id="KW-0132">Cell division</keyword>
<evidence type="ECO:0000256" key="4">
    <source>
        <dbReference type="ARBA" id="ARBA00004752"/>
    </source>
</evidence>
<comment type="catalytic activity">
    <reaction evidence="19 20">
        <text>UDP-N-acetyl-alpha-D-muramate + NADP(+) = UDP-N-acetyl-3-O-(1-carboxyvinyl)-alpha-D-glucosamine + NADPH + H(+)</text>
        <dbReference type="Rhea" id="RHEA:12248"/>
        <dbReference type="ChEBI" id="CHEBI:15378"/>
        <dbReference type="ChEBI" id="CHEBI:57783"/>
        <dbReference type="ChEBI" id="CHEBI:58349"/>
        <dbReference type="ChEBI" id="CHEBI:68483"/>
        <dbReference type="ChEBI" id="CHEBI:70757"/>
        <dbReference type="EC" id="1.3.1.98"/>
    </reaction>
</comment>
<comment type="function">
    <text evidence="2 20">Cell wall formation.</text>
</comment>
<dbReference type="Pfam" id="PF01565">
    <property type="entry name" value="FAD_binding_4"/>
    <property type="match status" value="1"/>
</dbReference>
<protein>
    <recommendedName>
        <fullName evidence="7 20">UDP-N-acetylenolpyruvoylglucosamine reductase</fullName>
        <ecNumber evidence="6 20">1.3.1.98</ecNumber>
    </recommendedName>
    <alternativeName>
        <fullName evidence="18 20">UDP-N-acetylmuramate dehydrogenase</fullName>
    </alternativeName>
</protein>
<dbReference type="NCBIfam" id="NF000755">
    <property type="entry name" value="PRK00046.1"/>
    <property type="match status" value="1"/>
</dbReference>
<feature type="active site" description="Proton donor" evidence="20">
    <location>
        <position position="230"/>
    </location>
</feature>
<dbReference type="GO" id="GO:0051301">
    <property type="term" value="P:cell division"/>
    <property type="evidence" value="ECO:0007669"/>
    <property type="project" value="UniProtKB-KW"/>
</dbReference>
<dbReference type="Gene3D" id="3.30.43.10">
    <property type="entry name" value="Uridine Diphospho-n-acetylenolpyruvylglucosamine Reductase, domain 2"/>
    <property type="match status" value="1"/>
</dbReference>
<evidence type="ECO:0000256" key="2">
    <source>
        <dbReference type="ARBA" id="ARBA00003921"/>
    </source>
</evidence>
<dbReference type="PANTHER" id="PTHR21071">
    <property type="entry name" value="UDP-N-ACETYLENOLPYRUVOYLGLUCOSAMINE REDUCTASE"/>
    <property type="match status" value="1"/>
</dbReference>
<dbReference type="InterPro" id="IPR011601">
    <property type="entry name" value="MurB_C"/>
</dbReference>
<feature type="active site" evidence="20">
    <location>
        <position position="325"/>
    </location>
</feature>
<evidence type="ECO:0000256" key="9">
    <source>
        <dbReference type="ARBA" id="ARBA00022618"/>
    </source>
</evidence>
<organism evidence="22 23">
    <name type="scientific">Psittacicella hinzii</name>
    <dbReference type="NCBI Taxonomy" id="2028575"/>
    <lineage>
        <taxon>Bacteria</taxon>
        <taxon>Pseudomonadati</taxon>
        <taxon>Pseudomonadota</taxon>
        <taxon>Gammaproteobacteria</taxon>
        <taxon>Pasteurellales</taxon>
        <taxon>Psittacicellaceae</taxon>
        <taxon>Psittacicella</taxon>
    </lineage>
</organism>
<evidence type="ECO:0000256" key="19">
    <source>
        <dbReference type="ARBA" id="ARBA00048914"/>
    </source>
</evidence>
<comment type="cofactor">
    <cofactor evidence="1 20">
        <name>FAD</name>
        <dbReference type="ChEBI" id="CHEBI:57692"/>
    </cofactor>
</comment>
<evidence type="ECO:0000313" key="22">
    <source>
        <dbReference type="EMBL" id="RIY31031.1"/>
    </source>
</evidence>
<keyword evidence="17 20" id="KW-0961">Cell wall biogenesis/degradation</keyword>
<evidence type="ECO:0000256" key="16">
    <source>
        <dbReference type="ARBA" id="ARBA00023306"/>
    </source>
</evidence>
<dbReference type="InterPro" id="IPR016169">
    <property type="entry name" value="FAD-bd_PCMH_sub2"/>
</dbReference>
<evidence type="ECO:0000256" key="1">
    <source>
        <dbReference type="ARBA" id="ARBA00001974"/>
    </source>
</evidence>
<accession>A0A3A1Y0P9</accession>
<dbReference type="InterPro" id="IPR036318">
    <property type="entry name" value="FAD-bd_PCMH-like_sf"/>
</dbReference>
<dbReference type="InterPro" id="IPR036635">
    <property type="entry name" value="MurB_C_sf"/>
</dbReference>
<keyword evidence="15 20" id="KW-0560">Oxidoreductase</keyword>
<feature type="domain" description="FAD-binding PCMH-type" evidence="21">
    <location>
        <begin position="12"/>
        <end position="184"/>
    </location>
</feature>
<dbReference type="PROSITE" id="PS51387">
    <property type="entry name" value="FAD_PCMH"/>
    <property type="match status" value="1"/>
</dbReference>
<keyword evidence="8 20" id="KW-0963">Cytoplasm</keyword>
<evidence type="ECO:0000256" key="18">
    <source>
        <dbReference type="ARBA" id="ARBA00031026"/>
    </source>
</evidence>
<dbReference type="GO" id="GO:0071949">
    <property type="term" value="F:FAD binding"/>
    <property type="evidence" value="ECO:0007669"/>
    <property type="project" value="InterPro"/>
</dbReference>
<keyword evidence="23" id="KW-1185">Reference proteome</keyword>
<keyword evidence="14 20" id="KW-0573">Peptidoglycan synthesis</keyword>
<dbReference type="AlphaFoldDB" id="A0A3A1Y0P9"/>
<comment type="caution">
    <text evidence="22">The sequence shown here is derived from an EMBL/GenBank/DDBJ whole genome shotgun (WGS) entry which is preliminary data.</text>
</comment>
<dbReference type="Gene3D" id="3.30.465.10">
    <property type="match status" value="1"/>
</dbReference>
<reference evidence="22 23" key="1">
    <citation type="submission" date="2017-08" db="EMBL/GenBank/DDBJ databases">
        <title>Reclassification of Bisgaard taxon 37 and 44.</title>
        <authorList>
            <person name="Christensen H."/>
        </authorList>
    </citation>
    <scope>NUCLEOTIDE SEQUENCE [LARGE SCALE GENOMIC DNA]</scope>
    <source>
        <strain evidence="22 23">B96_3</strain>
    </source>
</reference>
<dbReference type="PANTHER" id="PTHR21071:SF4">
    <property type="entry name" value="UDP-N-ACETYLENOLPYRUVOYLGLUCOSAMINE REDUCTASE"/>
    <property type="match status" value="1"/>
</dbReference>
<evidence type="ECO:0000256" key="12">
    <source>
        <dbReference type="ARBA" id="ARBA00022857"/>
    </source>
</evidence>
<comment type="pathway">
    <text evidence="4 20">Cell wall biogenesis; peptidoglycan biosynthesis.</text>
</comment>
<dbReference type="InterPro" id="IPR006094">
    <property type="entry name" value="Oxid_FAD_bind_N"/>
</dbReference>
<evidence type="ECO:0000256" key="3">
    <source>
        <dbReference type="ARBA" id="ARBA00004496"/>
    </source>
</evidence>
<evidence type="ECO:0000259" key="21">
    <source>
        <dbReference type="PROSITE" id="PS51387"/>
    </source>
</evidence>
<dbReference type="InterPro" id="IPR003170">
    <property type="entry name" value="MurB"/>
</dbReference>
<dbReference type="Pfam" id="PF02873">
    <property type="entry name" value="MurB_C"/>
    <property type="match status" value="1"/>
</dbReference>
<dbReference type="InterPro" id="IPR016167">
    <property type="entry name" value="FAD-bd_PCMH_sub1"/>
</dbReference>
<evidence type="ECO:0000256" key="20">
    <source>
        <dbReference type="HAMAP-Rule" id="MF_00037"/>
    </source>
</evidence>
<dbReference type="HAMAP" id="MF_00037">
    <property type="entry name" value="MurB"/>
    <property type="match status" value="1"/>
</dbReference>
<dbReference type="SUPFAM" id="SSF56176">
    <property type="entry name" value="FAD-binding/transporter-associated domain-like"/>
    <property type="match status" value="1"/>
</dbReference>
<dbReference type="InterPro" id="IPR016166">
    <property type="entry name" value="FAD-bd_PCMH"/>
</dbReference>
<comment type="similarity">
    <text evidence="5 20">Belongs to the MurB family.</text>
</comment>
<keyword evidence="12 20" id="KW-0521">NADP</keyword>
<dbReference type="OrthoDB" id="9804753at2"/>
<feature type="active site" evidence="20">
    <location>
        <position position="159"/>
    </location>
</feature>
<dbReference type="GO" id="GO:0009252">
    <property type="term" value="P:peptidoglycan biosynthetic process"/>
    <property type="evidence" value="ECO:0007669"/>
    <property type="project" value="UniProtKB-UniRule"/>
</dbReference>
<evidence type="ECO:0000256" key="13">
    <source>
        <dbReference type="ARBA" id="ARBA00022960"/>
    </source>
</evidence>
<sequence length="345" mass="38657">MTDYNRNLTTFRIPITAKRITTASWPNQFLEAYQYAKENKQNLIILGQGSNTLFVEDFDGEIIINQYKGITLTCNSSEYLLKVNSGVTIDELIAYCHRFKVYGLENLASIPSSVGTAAIGNIGAYGVEFEQFVDKVTLLNLENSSYEELTHDQLDFSYRNSILKSPKYRNNYFVVSVTLKIPRLYKPVLTYAPLNSLDPLSVTPQEILNLVVSTRKSKLPDYNEFGNGGSFFLNPVVSFEKYNDLKEKFDITGIILDNNLVKLSAAWLIENSGLKGTTFNRAQVSLKHSLVLGNMDEATGNDIANLASLVQKTVFEKFGITLTPEIRFIASSGEVDANLYLKTLL</sequence>
<dbReference type="EMBL" id="NRHC01000162">
    <property type="protein sequence ID" value="RIY31031.1"/>
    <property type="molecule type" value="Genomic_DNA"/>
</dbReference>
<dbReference type="SUPFAM" id="SSF56194">
    <property type="entry name" value="Uridine diphospho-N-Acetylenolpyruvylglucosamine reductase, MurB, C-terminal domain"/>
    <property type="match status" value="1"/>
</dbReference>
<evidence type="ECO:0000256" key="17">
    <source>
        <dbReference type="ARBA" id="ARBA00023316"/>
    </source>
</evidence>
<dbReference type="RefSeq" id="WP_119525827.1">
    <property type="nucleotide sequence ID" value="NZ_NRHC01000162.1"/>
</dbReference>
<evidence type="ECO:0000256" key="10">
    <source>
        <dbReference type="ARBA" id="ARBA00022630"/>
    </source>
</evidence>
<dbReference type="Gene3D" id="3.90.78.10">
    <property type="entry name" value="UDP-N-acetylenolpyruvoylglucosamine reductase, C-terminal domain"/>
    <property type="match status" value="1"/>
</dbReference>
<keyword evidence="16 20" id="KW-0131">Cell cycle</keyword>
<gene>
    <name evidence="20" type="primary">murB</name>
    <name evidence="22" type="ORF">CKF54_08050</name>
</gene>
<keyword evidence="13 20" id="KW-0133">Cell shape</keyword>
<keyword evidence="11 20" id="KW-0274">FAD</keyword>
<evidence type="ECO:0000256" key="5">
    <source>
        <dbReference type="ARBA" id="ARBA00010485"/>
    </source>
</evidence>
<dbReference type="GO" id="GO:0008360">
    <property type="term" value="P:regulation of cell shape"/>
    <property type="evidence" value="ECO:0007669"/>
    <property type="project" value="UniProtKB-KW"/>
</dbReference>
<evidence type="ECO:0000256" key="8">
    <source>
        <dbReference type="ARBA" id="ARBA00022490"/>
    </source>
</evidence>
<dbReference type="UniPathway" id="UPA00219"/>
<evidence type="ECO:0000256" key="11">
    <source>
        <dbReference type="ARBA" id="ARBA00022827"/>
    </source>
</evidence>
<comment type="subcellular location">
    <subcellularLocation>
        <location evidence="3 20">Cytoplasm</location>
    </subcellularLocation>
</comment>
<dbReference type="GO" id="GO:0008762">
    <property type="term" value="F:UDP-N-acetylmuramate dehydrogenase activity"/>
    <property type="evidence" value="ECO:0007669"/>
    <property type="project" value="UniProtKB-UniRule"/>
</dbReference>
<dbReference type="EC" id="1.3.1.98" evidence="6 20"/>
<dbReference type="NCBIfam" id="TIGR00179">
    <property type="entry name" value="murB"/>
    <property type="match status" value="1"/>
</dbReference>
<dbReference type="GO" id="GO:0005829">
    <property type="term" value="C:cytosol"/>
    <property type="evidence" value="ECO:0007669"/>
    <property type="project" value="TreeGrafter"/>
</dbReference>
<evidence type="ECO:0000256" key="6">
    <source>
        <dbReference type="ARBA" id="ARBA00012518"/>
    </source>
</evidence>